<keyword evidence="1" id="KW-0001">2Fe-2S</keyword>
<accession>A0A6I4SZ59</accession>
<comment type="similarity">
    <text evidence="5">Belongs to the iron/ascorbate-dependent oxidoreductase family.</text>
</comment>
<dbReference type="GO" id="GO:0046872">
    <property type="term" value="F:metal ion binding"/>
    <property type="evidence" value="ECO:0007669"/>
    <property type="project" value="UniProtKB-KW"/>
</dbReference>
<evidence type="ECO:0000256" key="4">
    <source>
        <dbReference type="ARBA" id="ARBA00023014"/>
    </source>
</evidence>
<evidence type="ECO:0000256" key="1">
    <source>
        <dbReference type="ARBA" id="ARBA00022714"/>
    </source>
</evidence>
<dbReference type="Gene3D" id="2.102.10.10">
    <property type="entry name" value="Rieske [2Fe-2S] iron-sulphur domain"/>
    <property type="match status" value="1"/>
</dbReference>
<organism evidence="8 9">
    <name type="scientific">Croceibacterium salegens</name>
    <dbReference type="NCBI Taxonomy" id="1737568"/>
    <lineage>
        <taxon>Bacteria</taxon>
        <taxon>Pseudomonadati</taxon>
        <taxon>Pseudomonadota</taxon>
        <taxon>Alphaproteobacteria</taxon>
        <taxon>Sphingomonadales</taxon>
        <taxon>Erythrobacteraceae</taxon>
        <taxon>Croceibacterium</taxon>
    </lineage>
</organism>
<reference evidence="8 9" key="1">
    <citation type="submission" date="2019-12" db="EMBL/GenBank/DDBJ databases">
        <title>Genomic-based taxomic classification of the family Erythrobacteraceae.</title>
        <authorList>
            <person name="Xu L."/>
        </authorList>
    </citation>
    <scope>NUCLEOTIDE SEQUENCE [LARGE SCALE GENOMIC DNA]</scope>
    <source>
        <strain evidence="8 9">MCCC 1K01500</strain>
    </source>
</reference>
<dbReference type="InterPro" id="IPR036922">
    <property type="entry name" value="Rieske_2Fe-2S_sf"/>
</dbReference>
<sequence>MAEQKIDWRAIVYNGKVDILDEYAGRDALLEKLTSTFLDAVEKLESKAARAAVAAEGLRSLHKHFPPHKVAKLEAMVRTQMRDDLYFWAQQVGRETIGLEDPFYVDMLIVLRIHYPFLVARESEVPEEPPYDWEERIRLGIAALRNPKILANQVSRRIRKRGKIAEHKIAYDPKSYHGELPTLARAHGAHIDTWYGHSFDGFNVWLSIDGVNTDNTVILYPELFGHRVDYDPRSMYLAEGTKIPKPTKVDLKPGQLLLFNPEMLHGTQVNISDETRVALTVRINPKVPRFNDDAPFNAEHWYASTDLAKRRYTHVSVFPANEYQGDPSIAQEAVPPGTLPRVTVENAESGDTVLCSAAELDQAGQVAVDLGKRKLLLVKDENCIRAFNRLCPHRGIDLADGHVDGQEAFCPGHGIAFSLSDGKSTCAALHLRKLEVIERDGQIVLPGKRGAAPVEEAALADG</sequence>
<proteinExistence type="inferred from homology"/>
<feature type="domain" description="Rieske" evidence="6">
    <location>
        <begin position="352"/>
        <end position="445"/>
    </location>
</feature>
<name>A0A6I4SZ59_9SPHN</name>
<dbReference type="PROSITE" id="PS51296">
    <property type="entry name" value="RIESKE"/>
    <property type="match status" value="1"/>
</dbReference>
<dbReference type="AlphaFoldDB" id="A0A6I4SZ59"/>
<evidence type="ECO:0000313" key="9">
    <source>
        <dbReference type="Proteomes" id="UP000433652"/>
    </source>
</evidence>
<keyword evidence="4" id="KW-0411">Iron-sulfur</keyword>
<evidence type="ECO:0000259" key="6">
    <source>
        <dbReference type="PROSITE" id="PS51296"/>
    </source>
</evidence>
<dbReference type="SUPFAM" id="SSF50022">
    <property type="entry name" value="ISP domain"/>
    <property type="match status" value="1"/>
</dbReference>
<feature type="domain" description="Fe2OG dioxygenase" evidence="7">
    <location>
        <begin position="163"/>
        <end position="285"/>
    </location>
</feature>
<gene>
    <name evidence="8" type="ORF">GRI89_14440</name>
</gene>
<dbReference type="SUPFAM" id="SSF51197">
    <property type="entry name" value="Clavaminate synthase-like"/>
    <property type="match status" value="1"/>
</dbReference>
<keyword evidence="3 5" id="KW-0408">Iron</keyword>
<keyword evidence="9" id="KW-1185">Reference proteome</keyword>
<protein>
    <submittedName>
        <fullName evidence="8">Rieske 2Fe-2S domain-containing protein</fullName>
    </submittedName>
</protein>
<dbReference type="Proteomes" id="UP000433652">
    <property type="component" value="Unassembled WGS sequence"/>
</dbReference>
<dbReference type="OrthoDB" id="9800167at2"/>
<keyword evidence="5" id="KW-0560">Oxidoreductase</keyword>
<comment type="caution">
    <text evidence="8">The sequence shown here is derived from an EMBL/GenBank/DDBJ whole genome shotgun (WGS) entry which is preliminary data.</text>
</comment>
<dbReference type="PROSITE" id="PS51471">
    <property type="entry name" value="FE2OG_OXY"/>
    <property type="match status" value="1"/>
</dbReference>
<evidence type="ECO:0000256" key="2">
    <source>
        <dbReference type="ARBA" id="ARBA00022723"/>
    </source>
</evidence>
<evidence type="ECO:0000256" key="5">
    <source>
        <dbReference type="RuleBase" id="RU003682"/>
    </source>
</evidence>
<evidence type="ECO:0000313" key="8">
    <source>
        <dbReference type="EMBL" id="MXO60738.1"/>
    </source>
</evidence>
<dbReference type="EMBL" id="WTYM01000057">
    <property type="protein sequence ID" value="MXO60738.1"/>
    <property type="molecule type" value="Genomic_DNA"/>
</dbReference>
<dbReference type="GO" id="GO:0051537">
    <property type="term" value="F:2 iron, 2 sulfur cluster binding"/>
    <property type="evidence" value="ECO:0007669"/>
    <property type="project" value="UniProtKB-KW"/>
</dbReference>
<keyword evidence="2 5" id="KW-0479">Metal-binding</keyword>
<dbReference type="InterPro" id="IPR005123">
    <property type="entry name" value="Oxoglu/Fe-dep_dioxygenase_dom"/>
</dbReference>
<dbReference type="Gene3D" id="2.60.120.620">
    <property type="entry name" value="q2cbj1_9rhob like domain"/>
    <property type="match status" value="1"/>
</dbReference>
<evidence type="ECO:0000259" key="7">
    <source>
        <dbReference type="PROSITE" id="PS51471"/>
    </source>
</evidence>
<evidence type="ECO:0000256" key="3">
    <source>
        <dbReference type="ARBA" id="ARBA00023004"/>
    </source>
</evidence>
<dbReference type="GO" id="GO:0016491">
    <property type="term" value="F:oxidoreductase activity"/>
    <property type="evidence" value="ECO:0007669"/>
    <property type="project" value="UniProtKB-KW"/>
</dbReference>
<dbReference type="InterPro" id="IPR017941">
    <property type="entry name" value="Rieske_2Fe-2S"/>
</dbReference>
<dbReference type="Pfam" id="PF00355">
    <property type="entry name" value="Rieske"/>
    <property type="match status" value="1"/>
</dbReference>